<dbReference type="AlphaFoldDB" id="G7L8R1"/>
<sequence>MQVVLFQQRCTKALKSEAMLSASMSQADKAVMVDIAKSVNVLCLRDKGLREVLNETITTKMLSKLDSLYMNKSWPHRKIMKQQPCSFRIMES</sequence>
<proteinExistence type="predicted"/>
<organism evidence="1 3">
    <name type="scientific">Medicago truncatula</name>
    <name type="common">Barrel medic</name>
    <name type="synonym">Medicago tribuloides</name>
    <dbReference type="NCBI Taxonomy" id="3880"/>
    <lineage>
        <taxon>Eukaryota</taxon>
        <taxon>Viridiplantae</taxon>
        <taxon>Streptophyta</taxon>
        <taxon>Embryophyta</taxon>
        <taxon>Tracheophyta</taxon>
        <taxon>Spermatophyta</taxon>
        <taxon>Magnoliopsida</taxon>
        <taxon>eudicotyledons</taxon>
        <taxon>Gunneridae</taxon>
        <taxon>Pentapetalae</taxon>
        <taxon>rosids</taxon>
        <taxon>fabids</taxon>
        <taxon>Fabales</taxon>
        <taxon>Fabaceae</taxon>
        <taxon>Papilionoideae</taxon>
        <taxon>50 kb inversion clade</taxon>
        <taxon>NPAAA clade</taxon>
        <taxon>Hologalegina</taxon>
        <taxon>IRL clade</taxon>
        <taxon>Trifolieae</taxon>
        <taxon>Medicago</taxon>
    </lineage>
</organism>
<protein>
    <submittedName>
        <fullName evidence="1 2">Uncharacterized protein</fullName>
    </submittedName>
</protein>
<accession>A0A0C3Y2V2</accession>
<keyword evidence="3" id="KW-1185">Reference proteome</keyword>
<reference evidence="2" key="3">
    <citation type="submission" date="2015-04" db="UniProtKB">
        <authorList>
            <consortium name="EnsemblPlants"/>
        </authorList>
    </citation>
    <scope>IDENTIFICATION</scope>
    <source>
        <strain evidence="2">cv. Jemalong A17</strain>
    </source>
</reference>
<gene>
    <name evidence="1" type="ordered locus">MTR_8g073390</name>
</gene>
<reference evidence="1 3" key="2">
    <citation type="journal article" date="2014" name="BMC Genomics">
        <title>An improved genome release (version Mt4.0) for the model legume Medicago truncatula.</title>
        <authorList>
            <person name="Tang H."/>
            <person name="Krishnakumar V."/>
            <person name="Bidwell S."/>
            <person name="Rosen B."/>
            <person name="Chan A."/>
            <person name="Zhou S."/>
            <person name="Gentzbittel L."/>
            <person name="Childs K.L."/>
            <person name="Yandell M."/>
            <person name="Gundlach H."/>
            <person name="Mayer K.F."/>
            <person name="Schwartz D.C."/>
            <person name="Town C.D."/>
        </authorList>
    </citation>
    <scope>GENOME REANNOTATION</scope>
    <source>
        <strain evidence="2 3">cv. Jemalong A17</strain>
    </source>
</reference>
<dbReference type="EnsemblPlants" id="AET03595">
    <property type="protein sequence ID" value="AET03595"/>
    <property type="gene ID" value="MTR_8g073390"/>
</dbReference>
<dbReference type="HOGENOM" id="CLU_2419519_0_0_1"/>
<dbReference type="PaxDb" id="3880-AET03595"/>
<feature type="non-terminal residue" evidence="1">
    <location>
        <position position="92"/>
    </location>
</feature>
<reference evidence="1 3" key="1">
    <citation type="journal article" date="2011" name="Nature">
        <title>The Medicago genome provides insight into the evolution of rhizobial symbioses.</title>
        <authorList>
            <person name="Young N.D."/>
            <person name="Debelle F."/>
            <person name="Oldroyd G.E."/>
            <person name="Geurts R."/>
            <person name="Cannon S.B."/>
            <person name="Udvardi M.K."/>
            <person name="Benedito V.A."/>
            <person name="Mayer K.F."/>
            <person name="Gouzy J."/>
            <person name="Schoof H."/>
            <person name="Van de Peer Y."/>
            <person name="Proost S."/>
            <person name="Cook D.R."/>
            <person name="Meyers B.C."/>
            <person name="Spannagl M."/>
            <person name="Cheung F."/>
            <person name="De Mita S."/>
            <person name="Krishnakumar V."/>
            <person name="Gundlach H."/>
            <person name="Zhou S."/>
            <person name="Mudge J."/>
            <person name="Bharti A.K."/>
            <person name="Murray J.D."/>
            <person name="Naoumkina M.A."/>
            <person name="Rosen B."/>
            <person name="Silverstein K.A."/>
            <person name="Tang H."/>
            <person name="Rombauts S."/>
            <person name="Zhao P.X."/>
            <person name="Zhou P."/>
            <person name="Barbe V."/>
            <person name="Bardou P."/>
            <person name="Bechner M."/>
            <person name="Bellec A."/>
            <person name="Berger A."/>
            <person name="Berges H."/>
            <person name="Bidwell S."/>
            <person name="Bisseling T."/>
            <person name="Choisne N."/>
            <person name="Couloux A."/>
            <person name="Denny R."/>
            <person name="Deshpande S."/>
            <person name="Dai X."/>
            <person name="Doyle J.J."/>
            <person name="Dudez A.M."/>
            <person name="Farmer A.D."/>
            <person name="Fouteau S."/>
            <person name="Franken C."/>
            <person name="Gibelin C."/>
            <person name="Gish J."/>
            <person name="Goldstein S."/>
            <person name="Gonzalez A.J."/>
            <person name="Green P.J."/>
            <person name="Hallab A."/>
            <person name="Hartog M."/>
            <person name="Hua A."/>
            <person name="Humphray S.J."/>
            <person name="Jeong D.H."/>
            <person name="Jing Y."/>
            <person name="Jocker A."/>
            <person name="Kenton S.M."/>
            <person name="Kim D.J."/>
            <person name="Klee K."/>
            <person name="Lai H."/>
            <person name="Lang C."/>
            <person name="Lin S."/>
            <person name="Macmil S.L."/>
            <person name="Magdelenat G."/>
            <person name="Matthews L."/>
            <person name="McCorrison J."/>
            <person name="Monaghan E.L."/>
            <person name="Mun J.H."/>
            <person name="Najar F.Z."/>
            <person name="Nicholson C."/>
            <person name="Noirot C."/>
            <person name="O'Bleness M."/>
            <person name="Paule C.R."/>
            <person name="Poulain J."/>
            <person name="Prion F."/>
            <person name="Qin B."/>
            <person name="Qu C."/>
            <person name="Retzel E.F."/>
            <person name="Riddle C."/>
            <person name="Sallet E."/>
            <person name="Samain S."/>
            <person name="Samson N."/>
            <person name="Sanders I."/>
            <person name="Saurat O."/>
            <person name="Scarpelli C."/>
            <person name="Schiex T."/>
            <person name="Segurens B."/>
            <person name="Severin A.J."/>
            <person name="Sherrier D.J."/>
            <person name="Shi R."/>
            <person name="Sims S."/>
            <person name="Singer S.R."/>
            <person name="Sinharoy S."/>
            <person name="Sterck L."/>
            <person name="Viollet A."/>
            <person name="Wang B.B."/>
            <person name="Wang K."/>
            <person name="Wang M."/>
            <person name="Wang X."/>
            <person name="Warfsmann J."/>
            <person name="Weissenbach J."/>
            <person name="White D.D."/>
            <person name="White J.D."/>
            <person name="Wiley G.B."/>
            <person name="Wincker P."/>
            <person name="Xing Y."/>
            <person name="Yang L."/>
            <person name="Yao Z."/>
            <person name="Ying F."/>
            <person name="Zhai J."/>
            <person name="Zhou L."/>
            <person name="Zuber A."/>
            <person name="Denarie J."/>
            <person name="Dixon R.A."/>
            <person name="May G.D."/>
            <person name="Schwartz D.C."/>
            <person name="Rogers J."/>
            <person name="Quetier F."/>
            <person name="Town C.D."/>
            <person name="Roe B.A."/>
        </authorList>
    </citation>
    <scope>NUCLEOTIDE SEQUENCE [LARGE SCALE GENOMIC DNA]</scope>
    <source>
        <strain evidence="1">A17</strain>
        <strain evidence="2 3">cv. Jemalong A17</strain>
    </source>
</reference>
<evidence type="ECO:0000313" key="3">
    <source>
        <dbReference type="Proteomes" id="UP000002051"/>
    </source>
</evidence>
<accession>G7L8R1</accession>
<name>G7L8R1_MEDTR</name>
<dbReference type="EMBL" id="CM001224">
    <property type="protein sequence ID" value="AET03595.2"/>
    <property type="molecule type" value="Genomic_DNA"/>
</dbReference>
<evidence type="ECO:0000313" key="1">
    <source>
        <dbReference type="EMBL" id="AET03595.2"/>
    </source>
</evidence>
<evidence type="ECO:0000313" key="2">
    <source>
        <dbReference type="EnsemblPlants" id="AET03595"/>
    </source>
</evidence>
<dbReference type="Proteomes" id="UP000002051">
    <property type="component" value="Chromosome 8"/>
</dbReference>